<sequence length="104" mass="11823">SPFNQVTPMVSLSLICSSLLVLLSTAAAEDKGMARDARAFPYSVSFVKLLNPEGQLYPSAYYDELSQMIDSLNRPAVYNRQRRDMAEPVKRYACRFKFCRIFDA</sequence>
<protein>
    <submittedName>
        <fullName evidence="2">Uncharacterized protein</fullName>
    </submittedName>
</protein>
<accession>A0AAV5VZM7</accession>
<dbReference type="Proteomes" id="UP001432322">
    <property type="component" value="Unassembled WGS sequence"/>
</dbReference>
<name>A0AAV5VZM7_9BILA</name>
<feature type="chain" id="PRO_5043394633" evidence="1">
    <location>
        <begin position="29"/>
        <end position="104"/>
    </location>
</feature>
<keyword evidence="3" id="KW-1185">Reference proteome</keyword>
<feature type="signal peptide" evidence="1">
    <location>
        <begin position="1"/>
        <end position="28"/>
    </location>
</feature>
<keyword evidence="1" id="KW-0732">Signal</keyword>
<evidence type="ECO:0000313" key="2">
    <source>
        <dbReference type="EMBL" id="GMT25084.1"/>
    </source>
</evidence>
<reference evidence="2" key="1">
    <citation type="submission" date="2023-10" db="EMBL/GenBank/DDBJ databases">
        <title>Genome assembly of Pristionchus species.</title>
        <authorList>
            <person name="Yoshida K."/>
            <person name="Sommer R.J."/>
        </authorList>
    </citation>
    <scope>NUCLEOTIDE SEQUENCE</scope>
    <source>
        <strain evidence="2">RS5133</strain>
    </source>
</reference>
<organism evidence="2 3">
    <name type="scientific">Pristionchus fissidentatus</name>
    <dbReference type="NCBI Taxonomy" id="1538716"/>
    <lineage>
        <taxon>Eukaryota</taxon>
        <taxon>Metazoa</taxon>
        <taxon>Ecdysozoa</taxon>
        <taxon>Nematoda</taxon>
        <taxon>Chromadorea</taxon>
        <taxon>Rhabditida</taxon>
        <taxon>Rhabditina</taxon>
        <taxon>Diplogasteromorpha</taxon>
        <taxon>Diplogasteroidea</taxon>
        <taxon>Neodiplogasteridae</taxon>
        <taxon>Pristionchus</taxon>
    </lineage>
</organism>
<proteinExistence type="predicted"/>
<evidence type="ECO:0000313" key="3">
    <source>
        <dbReference type="Proteomes" id="UP001432322"/>
    </source>
</evidence>
<feature type="non-terminal residue" evidence="2">
    <location>
        <position position="1"/>
    </location>
</feature>
<gene>
    <name evidence="2" type="ORF">PFISCL1PPCAC_16381</name>
</gene>
<dbReference type="AlphaFoldDB" id="A0AAV5VZM7"/>
<comment type="caution">
    <text evidence="2">The sequence shown here is derived from an EMBL/GenBank/DDBJ whole genome shotgun (WGS) entry which is preliminary data.</text>
</comment>
<dbReference type="EMBL" id="BTSY01000004">
    <property type="protein sequence ID" value="GMT25084.1"/>
    <property type="molecule type" value="Genomic_DNA"/>
</dbReference>
<evidence type="ECO:0000256" key="1">
    <source>
        <dbReference type="SAM" id="SignalP"/>
    </source>
</evidence>